<protein>
    <submittedName>
        <fullName evidence="5">Type IV fimbrial assembly, ATPase PilB</fullName>
    </submittedName>
</protein>
<keyword evidence="3" id="KW-0067">ATP-binding</keyword>
<dbReference type="EMBL" id="CP006664">
    <property type="protein sequence ID" value="AIJ08861.1"/>
    <property type="molecule type" value="Genomic_DNA"/>
</dbReference>
<dbReference type="PROSITE" id="PS00662">
    <property type="entry name" value="T2SP_E"/>
    <property type="match status" value="1"/>
</dbReference>
<dbReference type="InterPro" id="IPR001482">
    <property type="entry name" value="T2SS/T4SS_dom"/>
</dbReference>
<reference evidence="5 6" key="1">
    <citation type="journal article" date="2012" name="PLoS ONE">
        <title>Edwardsiella comparative phylogenomics reveal the new intra/inter-species taxonomic relationships, virulence evolution and niche adaptation mechanisms.</title>
        <authorList>
            <person name="Yang M."/>
            <person name="Lv Y."/>
            <person name="Xiao J."/>
            <person name="Wu H."/>
            <person name="Zheng H."/>
            <person name="Liu Q."/>
            <person name="Zhang Y."/>
            <person name="Wang Q."/>
        </authorList>
    </citation>
    <scope>NUCLEOTIDE SEQUENCE [LARGE SCALE GENOMIC DNA]</scope>
    <source>
        <strain evidence="6">080813</strain>
    </source>
</reference>
<dbReference type="CDD" id="cd01129">
    <property type="entry name" value="PulE-GspE-like"/>
    <property type="match status" value="1"/>
</dbReference>
<feature type="domain" description="Bacterial type II secretion system protein E" evidence="4">
    <location>
        <begin position="272"/>
        <end position="286"/>
    </location>
</feature>
<dbReference type="AlphaFoldDB" id="A0A076LLU8"/>
<evidence type="ECO:0000313" key="5">
    <source>
        <dbReference type="EMBL" id="AIJ08861.1"/>
    </source>
</evidence>
<dbReference type="RefSeq" id="WP_034163154.1">
    <property type="nucleotide sequence ID" value="NZ_CP006664.1"/>
</dbReference>
<dbReference type="PANTHER" id="PTHR30258">
    <property type="entry name" value="TYPE II SECRETION SYSTEM PROTEIN GSPE-RELATED"/>
    <property type="match status" value="1"/>
</dbReference>
<dbReference type="GO" id="GO:0005886">
    <property type="term" value="C:plasma membrane"/>
    <property type="evidence" value="ECO:0007669"/>
    <property type="project" value="TreeGrafter"/>
</dbReference>
<organism evidence="5 6">
    <name type="scientific">Edwardsiella anguillarum ET080813</name>
    <dbReference type="NCBI Taxonomy" id="667120"/>
    <lineage>
        <taxon>Bacteria</taxon>
        <taxon>Pseudomonadati</taxon>
        <taxon>Pseudomonadota</taxon>
        <taxon>Gammaproteobacteria</taxon>
        <taxon>Enterobacterales</taxon>
        <taxon>Hafniaceae</taxon>
        <taxon>Edwardsiella</taxon>
    </lineage>
</organism>
<dbReference type="GO" id="GO:0016887">
    <property type="term" value="F:ATP hydrolysis activity"/>
    <property type="evidence" value="ECO:0007669"/>
    <property type="project" value="TreeGrafter"/>
</dbReference>
<evidence type="ECO:0000256" key="2">
    <source>
        <dbReference type="ARBA" id="ARBA00022741"/>
    </source>
</evidence>
<comment type="similarity">
    <text evidence="1">Belongs to the GSP E family.</text>
</comment>
<proteinExistence type="inferred from homology"/>
<dbReference type="KEGG" id="ete:ETEE_2420"/>
<dbReference type="Gene3D" id="3.40.50.300">
    <property type="entry name" value="P-loop containing nucleotide triphosphate hydrolases"/>
    <property type="match status" value="1"/>
</dbReference>
<dbReference type="SUPFAM" id="SSF52540">
    <property type="entry name" value="P-loop containing nucleoside triphosphate hydrolases"/>
    <property type="match status" value="1"/>
</dbReference>
<gene>
    <name evidence="5" type="primary">pilB</name>
    <name evidence="5" type="ORF">ETEE_2420</name>
</gene>
<dbReference type="GO" id="GO:0005524">
    <property type="term" value="F:ATP binding"/>
    <property type="evidence" value="ECO:0007669"/>
    <property type="project" value="UniProtKB-KW"/>
</dbReference>
<sequence>MSDLQRLCRRYRCRLLHQDRHSIIVGGLNEAPAALLEAIRFATGLDAQWRPLSRRQSEEEETLYPATEDSQTAPQLEQLLLHALRRRASDIHLEPQETRGHVRLRIDGVLHPLTDYPTLQFTRLVTRLKVLAGLDIAERRLPQDGQLRIPLGEQTPSFRLSTLPTLHGEKAVLRQVSTRETPRSLARLGLSPTQRQTLAQALAQPQGLILVTGPTGSGKTATLYAGLRRLNAQTLNICSVEDPIETPLDNINQTAIAPRAGLQFATVLRALLRQDPDVIMIGEIRDETTAHIAVNAAQTGHLVLSTLHTNSATQSLTRLLQLGIAPYLLADSLLLVIAQRLVRRLCRHCRQREPGATRPSWLPGECAHCSGGYRGRRALFELLTPTPTLRQAMRSGADSARLQQLAEAQGMIPLHTTAHRLAEQGKTSWGEVLRVLGPQA</sequence>
<dbReference type="InterPro" id="IPR027417">
    <property type="entry name" value="P-loop_NTPase"/>
</dbReference>
<dbReference type="Gene3D" id="3.30.450.90">
    <property type="match status" value="1"/>
</dbReference>
<accession>A0A076LLU8</accession>
<evidence type="ECO:0000256" key="3">
    <source>
        <dbReference type="ARBA" id="ARBA00022840"/>
    </source>
</evidence>
<name>A0A076LLU8_9GAMM</name>
<dbReference type="Proteomes" id="UP000028681">
    <property type="component" value="Chromosome"/>
</dbReference>
<dbReference type="Pfam" id="PF00437">
    <property type="entry name" value="T2SSE"/>
    <property type="match status" value="1"/>
</dbReference>
<keyword evidence="2" id="KW-0547">Nucleotide-binding</keyword>
<dbReference type="GeneID" id="33940003"/>
<dbReference type="PANTHER" id="PTHR30258:SF1">
    <property type="entry name" value="PROTEIN TRANSPORT PROTEIN HOFB HOMOLOG"/>
    <property type="match status" value="1"/>
</dbReference>
<evidence type="ECO:0000256" key="1">
    <source>
        <dbReference type="ARBA" id="ARBA00006611"/>
    </source>
</evidence>
<evidence type="ECO:0000259" key="4">
    <source>
        <dbReference type="PROSITE" id="PS00662"/>
    </source>
</evidence>
<dbReference type="HOGENOM" id="CLU_013446_2_2_6"/>
<evidence type="ECO:0000313" key="6">
    <source>
        <dbReference type="Proteomes" id="UP000028681"/>
    </source>
</evidence>